<proteinExistence type="predicted"/>
<dbReference type="EMBL" id="GEVL01006314">
    <property type="protein sequence ID" value="JAU71027.1"/>
    <property type="molecule type" value="Transcribed_RNA"/>
</dbReference>
<reference evidence="1" key="1">
    <citation type="submission" date="2016-07" db="EMBL/GenBank/DDBJ databases">
        <title>De novo transcriptome assembly of four accessions of the metal hyperaccumulator plant Noccaea caerulescens.</title>
        <authorList>
            <person name="Blande D."/>
            <person name="Halimaa P."/>
            <person name="Tervahauta A.I."/>
            <person name="Aarts M.G."/>
            <person name="Karenlampi S.O."/>
        </authorList>
    </citation>
    <scope>NUCLEOTIDE SEQUENCE</scope>
</reference>
<sequence>MCAAELFLLKTRHPSQPLTRSNLEVFKSYSVIPTLNLWLSKTKQILSSSSVRLISQNYAAISVHFPIHSSPHHAEGCSLRF</sequence>
<protein>
    <submittedName>
        <fullName evidence="1">Uncharacterized protein</fullName>
    </submittedName>
</protein>
<accession>A0A1J3HRZ2</accession>
<gene>
    <name evidence="1" type="ORF">LE_TR15051_c1_g1_i1_g.47472</name>
</gene>
<organism evidence="1">
    <name type="scientific">Noccaea caerulescens</name>
    <name type="common">Alpine penny-cress</name>
    <name type="synonym">Thlaspi caerulescens</name>
    <dbReference type="NCBI Taxonomy" id="107243"/>
    <lineage>
        <taxon>Eukaryota</taxon>
        <taxon>Viridiplantae</taxon>
        <taxon>Streptophyta</taxon>
        <taxon>Embryophyta</taxon>
        <taxon>Tracheophyta</taxon>
        <taxon>Spermatophyta</taxon>
        <taxon>Magnoliopsida</taxon>
        <taxon>eudicotyledons</taxon>
        <taxon>Gunneridae</taxon>
        <taxon>Pentapetalae</taxon>
        <taxon>rosids</taxon>
        <taxon>malvids</taxon>
        <taxon>Brassicales</taxon>
        <taxon>Brassicaceae</taxon>
        <taxon>Coluteocarpeae</taxon>
        <taxon>Noccaea</taxon>
    </lineage>
</organism>
<dbReference type="AlphaFoldDB" id="A0A1J3HRZ2"/>
<name>A0A1J3HRZ2_NOCCA</name>
<evidence type="ECO:0000313" key="1">
    <source>
        <dbReference type="EMBL" id="JAU71027.1"/>
    </source>
</evidence>